<keyword evidence="3" id="KW-1185">Reference proteome</keyword>
<feature type="non-terminal residue" evidence="1">
    <location>
        <position position="173"/>
    </location>
</feature>
<dbReference type="AlphaFoldDB" id="A0A6A5T8P9"/>
<dbReference type="EMBL" id="ML977093">
    <property type="protein sequence ID" value="KAF1948103.1"/>
    <property type="molecule type" value="Genomic_DNA"/>
</dbReference>
<organism evidence="1 3">
    <name type="scientific">Byssothecium circinans</name>
    <dbReference type="NCBI Taxonomy" id="147558"/>
    <lineage>
        <taxon>Eukaryota</taxon>
        <taxon>Fungi</taxon>
        <taxon>Dikarya</taxon>
        <taxon>Ascomycota</taxon>
        <taxon>Pezizomycotina</taxon>
        <taxon>Dothideomycetes</taxon>
        <taxon>Pleosporomycetidae</taxon>
        <taxon>Pleosporales</taxon>
        <taxon>Massarineae</taxon>
        <taxon>Massarinaceae</taxon>
        <taxon>Byssothecium</taxon>
    </lineage>
</organism>
<evidence type="ECO:0000313" key="2">
    <source>
        <dbReference type="EMBL" id="KAF1948103.1"/>
    </source>
</evidence>
<evidence type="ECO:0000313" key="1">
    <source>
        <dbReference type="EMBL" id="KAF1948099.1"/>
    </source>
</evidence>
<dbReference type="OrthoDB" id="3800914at2759"/>
<gene>
    <name evidence="1" type="ORF">CC80DRAFT_432454</name>
    <name evidence="2" type="ORF">CC80DRAFT_459694</name>
</gene>
<evidence type="ECO:0000313" key="3">
    <source>
        <dbReference type="Proteomes" id="UP000800035"/>
    </source>
</evidence>
<name>A0A6A5T8P9_9PLEO</name>
<proteinExistence type="predicted"/>
<sequence>MVPWQLSVELTRLFEPLVTGAAKNALSDVVSWAKSVRKAGSDVTVEMDLAAVFGRGRIEPALEDSFQKALSKLESPGVDGIYRTLEACSSETSDFNWSGYVTQASSRLGRVLGGIRKPHSDLLGLPANILFHCLDFLYVVQRTPEERYMEVDGPEGILALIIWAHYILGLSIL</sequence>
<dbReference type="EMBL" id="ML977097">
    <property type="protein sequence ID" value="KAF1948099.1"/>
    <property type="molecule type" value="Genomic_DNA"/>
</dbReference>
<accession>A0A6A5T8P9</accession>
<protein>
    <submittedName>
        <fullName evidence="1">Uncharacterized protein</fullName>
    </submittedName>
</protein>
<dbReference type="Proteomes" id="UP000800035">
    <property type="component" value="Unassembled WGS sequence"/>
</dbReference>
<reference evidence="1" key="1">
    <citation type="journal article" date="2020" name="Stud. Mycol.">
        <title>101 Dothideomycetes genomes: a test case for predicting lifestyles and emergence of pathogens.</title>
        <authorList>
            <person name="Haridas S."/>
            <person name="Albert R."/>
            <person name="Binder M."/>
            <person name="Bloem J."/>
            <person name="Labutti K."/>
            <person name="Salamov A."/>
            <person name="Andreopoulos B."/>
            <person name="Baker S."/>
            <person name="Barry K."/>
            <person name="Bills G."/>
            <person name="Bluhm B."/>
            <person name="Cannon C."/>
            <person name="Castanera R."/>
            <person name="Culley D."/>
            <person name="Daum C."/>
            <person name="Ezra D."/>
            <person name="Gonzalez J."/>
            <person name="Henrissat B."/>
            <person name="Kuo A."/>
            <person name="Liang C."/>
            <person name="Lipzen A."/>
            <person name="Lutzoni F."/>
            <person name="Magnuson J."/>
            <person name="Mondo S."/>
            <person name="Nolan M."/>
            <person name="Ohm R."/>
            <person name="Pangilinan J."/>
            <person name="Park H.-J."/>
            <person name="Ramirez L."/>
            <person name="Alfaro M."/>
            <person name="Sun H."/>
            <person name="Tritt A."/>
            <person name="Yoshinaga Y."/>
            <person name="Zwiers L.-H."/>
            <person name="Turgeon B."/>
            <person name="Goodwin S."/>
            <person name="Spatafora J."/>
            <person name="Crous P."/>
            <person name="Grigoriev I."/>
        </authorList>
    </citation>
    <scope>NUCLEOTIDE SEQUENCE</scope>
    <source>
        <strain evidence="1">CBS 675.92</strain>
    </source>
</reference>